<dbReference type="PRINTS" id="PR00081">
    <property type="entry name" value="GDHRDH"/>
</dbReference>
<comment type="caution">
    <text evidence="3">The sequence shown here is derived from an EMBL/GenBank/DDBJ whole genome shotgun (WGS) entry which is preliminary data.</text>
</comment>
<keyword evidence="4" id="KW-1185">Reference proteome</keyword>
<keyword evidence="2" id="KW-0560">Oxidoreductase</keyword>
<dbReference type="InterPro" id="IPR036291">
    <property type="entry name" value="NAD(P)-bd_dom_sf"/>
</dbReference>
<protein>
    <submittedName>
        <fullName evidence="3">SDR family oxidoreductase</fullName>
    </submittedName>
</protein>
<organism evidence="3 4">
    <name type="scientific">Kribbella koreensis</name>
    <dbReference type="NCBI Taxonomy" id="57909"/>
    <lineage>
        <taxon>Bacteria</taxon>
        <taxon>Bacillati</taxon>
        <taxon>Actinomycetota</taxon>
        <taxon>Actinomycetes</taxon>
        <taxon>Propionibacteriales</taxon>
        <taxon>Kribbellaceae</taxon>
        <taxon>Kribbella</taxon>
    </lineage>
</organism>
<dbReference type="PANTHER" id="PTHR24320">
    <property type="entry name" value="RETINOL DEHYDROGENASE"/>
    <property type="match status" value="1"/>
</dbReference>
<dbReference type="InterPro" id="IPR002347">
    <property type="entry name" value="SDR_fam"/>
</dbReference>
<reference evidence="4" key="1">
    <citation type="journal article" date="2019" name="Int. J. Syst. Evol. Microbiol.">
        <title>The Global Catalogue of Microorganisms (GCM) 10K type strain sequencing project: providing services to taxonomists for standard genome sequencing and annotation.</title>
        <authorList>
            <consortium name="The Broad Institute Genomics Platform"/>
            <consortium name="The Broad Institute Genome Sequencing Center for Infectious Disease"/>
            <person name="Wu L."/>
            <person name="Ma J."/>
        </authorList>
    </citation>
    <scope>NUCLEOTIDE SEQUENCE [LARGE SCALE GENOMIC DNA]</scope>
    <source>
        <strain evidence="4">JCM 10977</strain>
    </source>
</reference>
<sequence length="317" mass="34327">MTAPVDVDVDLSGRLAVVTGATGGMGRVIAVELARRGASVVSIARDPGRADSLYAEIADLRGRVEVIAGDLSSRAGLTSATQAIRDRHQTVHLLVNNAGAHFPDRRLSVDGIELHLAVDYLPAYALMTLLTDQLHRGRARVVNVVSDTLRDTRQLKLPGPARPPVLRVDDLQDLTRLNPPDGFVPFQAYARAKLLTVMAGYQLAREWAPAGVTINAVHPGIVATSIIDDLVPPALRPFRSLIRRTMLTPEQGAAAALRLAIDPALDGVTGRYFVRETETPTPAISYETTAQTLLRTITDQFLHQPQLEDPRVRADAD</sequence>
<dbReference type="Pfam" id="PF13561">
    <property type="entry name" value="adh_short_C2"/>
    <property type="match status" value="1"/>
</dbReference>
<evidence type="ECO:0000256" key="1">
    <source>
        <dbReference type="ARBA" id="ARBA00006484"/>
    </source>
</evidence>
<gene>
    <name evidence="3" type="ORF">GCM10009554_25410</name>
</gene>
<dbReference type="RefSeq" id="WP_343968321.1">
    <property type="nucleotide sequence ID" value="NZ_BAAAHK010000006.1"/>
</dbReference>
<dbReference type="SUPFAM" id="SSF51735">
    <property type="entry name" value="NAD(P)-binding Rossmann-fold domains"/>
    <property type="match status" value="1"/>
</dbReference>
<dbReference type="Proteomes" id="UP001500542">
    <property type="component" value="Unassembled WGS sequence"/>
</dbReference>
<accession>A0ABP4ALJ4</accession>
<proteinExistence type="inferred from homology"/>
<comment type="similarity">
    <text evidence="1">Belongs to the short-chain dehydrogenases/reductases (SDR) family.</text>
</comment>
<name>A0ABP4ALJ4_9ACTN</name>
<dbReference type="EMBL" id="BAAAHK010000006">
    <property type="protein sequence ID" value="GAA0937268.1"/>
    <property type="molecule type" value="Genomic_DNA"/>
</dbReference>
<dbReference type="PANTHER" id="PTHR24320:SF148">
    <property type="entry name" value="NAD(P)-BINDING ROSSMANN-FOLD SUPERFAMILY PROTEIN"/>
    <property type="match status" value="1"/>
</dbReference>
<dbReference type="Gene3D" id="3.40.50.720">
    <property type="entry name" value="NAD(P)-binding Rossmann-like Domain"/>
    <property type="match status" value="1"/>
</dbReference>
<dbReference type="Pfam" id="PF00106">
    <property type="entry name" value="adh_short"/>
    <property type="match status" value="1"/>
</dbReference>
<evidence type="ECO:0000313" key="4">
    <source>
        <dbReference type="Proteomes" id="UP001500542"/>
    </source>
</evidence>
<evidence type="ECO:0000256" key="2">
    <source>
        <dbReference type="ARBA" id="ARBA00023002"/>
    </source>
</evidence>
<evidence type="ECO:0000313" key="3">
    <source>
        <dbReference type="EMBL" id="GAA0937268.1"/>
    </source>
</evidence>